<feature type="transmembrane region" description="Helical" evidence="5">
    <location>
        <begin position="67"/>
        <end position="88"/>
    </location>
</feature>
<feature type="transmembrane region" description="Helical" evidence="5">
    <location>
        <begin position="248"/>
        <end position="265"/>
    </location>
</feature>
<evidence type="ECO:0000256" key="5">
    <source>
        <dbReference type="SAM" id="Phobius"/>
    </source>
</evidence>
<feature type="transmembrane region" description="Helical" evidence="5">
    <location>
        <begin position="7"/>
        <end position="28"/>
    </location>
</feature>
<gene>
    <name evidence="7" type="ORF">ACFOZ7_22060</name>
</gene>
<sequence>MNVDRDILLFVALAVVWGSAFTAIEVGLETLPPLLFAAFRLDVAAVAFAGAVVAVGFPWRPQTRADVLQIVAGGVLLFGAHFALLFLGQTYVSSAVGAIVLSLTPVVTPPIALAVLPREEIRAPAVVGLLLGLAGVTVIAVSGGALDGRAIGVALLFAAALVFAVGSVLTERLEGTLPIISLQTWAMAGGALVLHALSAVHPAESIAAVEPTLAAVGALAYLSLVSTAGGFFAYFVLLERIGATELSLINYAVPVVAAVVGWIALGESLTAATVAGFALILLGFALCKIDALWSVVAPVVGAGPHRSSAETDGVVVDGNVYVSGDDDANRSSGSPASAD</sequence>
<evidence type="ECO:0000259" key="6">
    <source>
        <dbReference type="Pfam" id="PF00892"/>
    </source>
</evidence>
<dbReference type="RefSeq" id="WP_246973328.1">
    <property type="nucleotide sequence ID" value="NZ_CP095397.1"/>
</dbReference>
<reference evidence="7 8" key="1">
    <citation type="journal article" date="2014" name="Int. J. Syst. Evol. Microbiol.">
        <title>Complete genome sequence of Corynebacterium casei LMG S-19264T (=DSM 44701T), isolated from a smear-ripened cheese.</title>
        <authorList>
            <consortium name="US DOE Joint Genome Institute (JGI-PGF)"/>
            <person name="Walter F."/>
            <person name="Albersmeier A."/>
            <person name="Kalinowski J."/>
            <person name="Ruckert C."/>
        </authorList>
    </citation>
    <scope>NUCLEOTIDE SEQUENCE [LARGE SCALE GENOMIC DNA]</scope>
    <source>
        <strain evidence="7 8">IBRC-M 10912</strain>
    </source>
</reference>
<feature type="transmembrane region" description="Helical" evidence="5">
    <location>
        <begin position="182"/>
        <end position="201"/>
    </location>
</feature>
<dbReference type="InterPro" id="IPR050638">
    <property type="entry name" value="AA-Vitamin_Transporters"/>
</dbReference>
<comment type="caution">
    <text evidence="7">The sequence shown here is derived from an EMBL/GenBank/DDBJ whole genome shotgun (WGS) entry which is preliminary data.</text>
</comment>
<feature type="transmembrane region" description="Helical" evidence="5">
    <location>
        <begin position="94"/>
        <end position="116"/>
    </location>
</feature>
<feature type="transmembrane region" description="Helical" evidence="5">
    <location>
        <begin position="34"/>
        <end position="55"/>
    </location>
</feature>
<dbReference type="EMBL" id="JBHSDJ010000133">
    <property type="protein sequence ID" value="MFC4249581.1"/>
    <property type="molecule type" value="Genomic_DNA"/>
</dbReference>
<evidence type="ECO:0000256" key="3">
    <source>
        <dbReference type="ARBA" id="ARBA00022989"/>
    </source>
</evidence>
<dbReference type="InterPro" id="IPR037185">
    <property type="entry name" value="EmrE-like"/>
</dbReference>
<feature type="transmembrane region" description="Helical" evidence="5">
    <location>
        <begin position="213"/>
        <end position="236"/>
    </location>
</feature>
<organism evidence="7 8">
    <name type="scientific">Natribaculum luteum</name>
    <dbReference type="NCBI Taxonomy" id="1586232"/>
    <lineage>
        <taxon>Archaea</taxon>
        <taxon>Methanobacteriati</taxon>
        <taxon>Methanobacteriota</taxon>
        <taxon>Stenosarchaea group</taxon>
        <taxon>Halobacteria</taxon>
        <taxon>Halobacteriales</taxon>
        <taxon>Natrialbaceae</taxon>
        <taxon>Natribaculum</taxon>
    </lineage>
</organism>
<evidence type="ECO:0000256" key="2">
    <source>
        <dbReference type="ARBA" id="ARBA00022692"/>
    </source>
</evidence>
<dbReference type="Proteomes" id="UP001595821">
    <property type="component" value="Unassembled WGS sequence"/>
</dbReference>
<feature type="transmembrane region" description="Helical" evidence="5">
    <location>
        <begin position="271"/>
        <end position="287"/>
    </location>
</feature>
<name>A0ABD5P5W1_9EURY</name>
<dbReference type="Pfam" id="PF00892">
    <property type="entry name" value="EamA"/>
    <property type="match status" value="2"/>
</dbReference>
<accession>A0ABD5P5W1</accession>
<dbReference type="GO" id="GO:0016020">
    <property type="term" value="C:membrane"/>
    <property type="evidence" value="ECO:0007669"/>
    <property type="project" value="UniProtKB-SubCell"/>
</dbReference>
<evidence type="ECO:0000256" key="1">
    <source>
        <dbReference type="ARBA" id="ARBA00004141"/>
    </source>
</evidence>
<dbReference type="SUPFAM" id="SSF103481">
    <property type="entry name" value="Multidrug resistance efflux transporter EmrE"/>
    <property type="match status" value="2"/>
</dbReference>
<dbReference type="PANTHER" id="PTHR32322">
    <property type="entry name" value="INNER MEMBRANE TRANSPORTER"/>
    <property type="match status" value="1"/>
</dbReference>
<feature type="transmembrane region" description="Helical" evidence="5">
    <location>
        <begin position="150"/>
        <end position="170"/>
    </location>
</feature>
<protein>
    <submittedName>
        <fullName evidence="7">DMT family transporter</fullName>
    </submittedName>
</protein>
<feature type="domain" description="EamA" evidence="6">
    <location>
        <begin position="151"/>
        <end position="286"/>
    </location>
</feature>
<feature type="transmembrane region" description="Helical" evidence="5">
    <location>
        <begin position="123"/>
        <end position="144"/>
    </location>
</feature>
<evidence type="ECO:0000313" key="8">
    <source>
        <dbReference type="Proteomes" id="UP001595821"/>
    </source>
</evidence>
<evidence type="ECO:0000256" key="4">
    <source>
        <dbReference type="ARBA" id="ARBA00023136"/>
    </source>
</evidence>
<proteinExistence type="predicted"/>
<dbReference type="AlphaFoldDB" id="A0ABD5P5W1"/>
<comment type="subcellular location">
    <subcellularLocation>
        <location evidence="1">Membrane</location>
        <topology evidence="1">Multi-pass membrane protein</topology>
    </subcellularLocation>
</comment>
<keyword evidence="3 5" id="KW-1133">Transmembrane helix</keyword>
<dbReference type="InterPro" id="IPR000620">
    <property type="entry name" value="EamA_dom"/>
</dbReference>
<dbReference type="PANTHER" id="PTHR32322:SF2">
    <property type="entry name" value="EAMA DOMAIN-CONTAINING PROTEIN"/>
    <property type="match status" value="1"/>
</dbReference>
<keyword evidence="4 5" id="KW-0472">Membrane</keyword>
<feature type="domain" description="EamA" evidence="6">
    <location>
        <begin position="7"/>
        <end position="140"/>
    </location>
</feature>
<dbReference type="GeneID" id="71853426"/>
<evidence type="ECO:0000313" key="7">
    <source>
        <dbReference type="EMBL" id="MFC4249581.1"/>
    </source>
</evidence>
<keyword evidence="2 5" id="KW-0812">Transmembrane</keyword>